<sequence>NAQNKKSNAENSTAKKYRCVSSSKKKSKKVITISDSEDNCDDDENGKENNPTNLNFNELEYQKKN</sequence>
<proteinExistence type="predicted"/>
<dbReference type="AlphaFoldDB" id="A0A9N9JIC0"/>
<feature type="region of interest" description="Disordered" evidence="1">
    <location>
        <begin position="1"/>
        <end position="65"/>
    </location>
</feature>
<dbReference type="EMBL" id="CAJVPQ010030804">
    <property type="protein sequence ID" value="CAG8777516.1"/>
    <property type="molecule type" value="Genomic_DNA"/>
</dbReference>
<evidence type="ECO:0000313" key="3">
    <source>
        <dbReference type="Proteomes" id="UP000789570"/>
    </source>
</evidence>
<feature type="compositionally biased region" description="Acidic residues" evidence="1">
    <location>
        <begin position="35"/>
        <end position="45"/>
    </location>
</feature>
<reference evidence="2" key="1">
    <citation type="submission" date="2021-06" db="EMBL/GenBank/DDBJ databases">
        <authorList>
            <person name="Kallberg Y."/>
            <person name="Tangrot J."/>
            <person name="Rosling A."/>
        </authorList>
    </citation>
    <scope>NUCLEOTIDE SEQUENCE</scope>
    <source>
        <strain evidence="2">UK204</strain>
    </source>
</reference>
<name>A0A9N9JIC0_9GLOM</name>
<feature type="compositionally biased region" description="Polar residues" evidence="1">
    <location>
        <begin position="1"/>
        <end position="14"/>
    </location>
</feature>
<keyword evidence="3" id="KW-1185">Reference proteome</keyword>
<dbReference type="Proteomes" id="UP000789570">
    <property type="component" value="Unassembled WGS sequence"/>
</dbReference>
<gene>
    <name evidence="2" type="ORF">FCALED_LOCUS17918</name>
</gene>
<feature type="compositionally biased region" description="Basic residues" evidence="1">
    <location>
        <begin position="15"/>
        <end position="29"/>
    </location>
</feature>
<evidence type="ECO:0000256" key="1">
    <source>
        <dbReference type="SAM" id="MobiDB-lite"/>
    </source>
</evidence>
<feature type="non-terminal residue" evidence="2">
    <location>
        <position position="1"/>
    </location>
</feature>
<accession>A0A9N9JIC0</accession>
<protein>
    <submittedName>
        <fullName evidence="2">15484_t:CDS:1</fullName>
    </submittedName>
</protein>
<comment type="caution">
    <text evidence="2">The sequence shown here is derived from an EMBL/GenBank/DDBJ whole genome shotgun (WGS) entry which is preliminary data.</text>
</comment>
<organism evidence="2 3">
    <name type="scientific">Funneliformis caledonium</name>
    <dbReference type="NCBI Taxonomy" id="1117310"/>
    <lineage>
        <taxon>Eukaryota</taxon>
        <taxon>Fungi</taxon>
        <taxon>Fungi incertae sedis</taxon>
        <taxon>Mucoromycota</taxon>
        <taxon>Glomeromycotina</taxon>
        <taxon>Glomeromycetes</taxon>
        <taxon>Glomerales</taxon>
        <taxon>Glomeraceae</taxon>
        <taxon>Funneliformis</taxon>
    </lineage>
</organism>
<evidence type="ECO:0000313" key="2">
    <source>
        <dbReference type="EMBL" id="CAG8777516.1"/>
    </source>
</evidence>